<dbReference type="Proteomes" id="UP000187439">
    <property type="component" value="Unassembled WGS sequence"/>
</dbReference>
<evidence type="ECO:0000256" key="1">
    <source>
        <dbReference type="SAM" id="Phobius"/>
    </source>
</evidence>
<sequence length="78" mass="9050">MLNQSLYMLDLRCTYHKHDTMAISRVVFLLCTFFLLIGLINHIVKGDITMNSLSANQLTAVFREFGDHAFLYLPRGWI</sequence>
<comment type="caution">
    <text evidence="2">The sequence shown here is derived from an EMBL/GenBank/DDBJ whole genome shotgun (WGS) entry which is preliminary data.</text>
</comment>
<evidence type="ECO:0000313" key="3">
    <source>
        <dbReference type="Proteomes" id="UP000187439"/>
    </source>
</evidence>
<accession>A0A1R0YA97</accession>
<keyword evidence="1" id="KW-0472">Membrane</keyword>
<gene>
    <name evidence="2" type="ORF">BSK52_01875</name>
</gene>
<name>A0A1R0YA97_9BACL</name>
<protein>
    <submittedName>
        <fullName evidence="2">Uncharacterized protein</fullName>
    </submittedName>
</protein>
<dbReference type="AlphaFoldDB" id="A0A1R0YA97"/>
<keyword evidence="1" id="KW-1133">Transmembrane helix</keyword>
<evidence type="ECO:0000313" key="2">
    <source>
        <dbReference type="EMBL" id="OMD44302.1"/>
    </source>
</evidence>
<organism evidence="2 3">
    <name type="scientific">Paenibacillus odorifer</name>
    <dbReference type="NCBI Taxonomy" id="189426"/>
    <lineage>
        <taxon>Bacteria</taxon>
        <taxon>Bacillati</taxon>
        <taxon>Bacillota</taxon>
        <taxon>Bacilli</taxon>
        <taxon>Bacillales</taxon>
        <taxon>Paenibacillaceae</taxon>
        <taxon>Paenibacillus</taxon>
    </lineage>
</organism>
<dbReference type="EMBL" id="MPTC01000001">
    <property type="protein sequence ID" value="OMD44302.1"/>
    <property type="molecule type" value="Genomic_DNA"/>
</dbReference>
<proteinExistence type="predicted"/>
<keyword evidence="1" id="KW-0812">Transmembrane</keyword>
<feature type="transmembrane region" description="Helical" evidence="1">
    <location>
        <begin position="20"/>
        <end position="44"/>
    </location>
</feature>
<reference evidence="2 3" key="1">
    <citation type="submission" date="2016-10" db="EMBL/GenBank/DDBJ databases">
        <title>Paenibacillus species isolates.</title>
        <authorList>
            <person name="Beno S.M."/>
        </authorList>
    </citation>
    <scope>NUCLEOTIDE SEQUENCE [LARGE SCALE GENOMIC DNA]</scope>
    <source>
        <strain evidence="2 3">FSL H7-0710</strain>
    </source>
</reference>